<dbReference type="Pfam" id="PF02362">
    <property type="entry name" value="B3"/>
    <property type="match status" value="2"/>
</dbReference>
<accession>A0A7N2MUL6</accession>
<dbReference type="Proteomes" id="UP000594261">
    <property type="component" value="Chromosome 10"/>
</dbReference>
<evidence type="ECO:0000256" key="5">
    <source>
        <dbReference type="ARBA" id="ARBA00023242"/>
    </source>
</evidence>
<organism evidence="7 8">
    <name type="scientific">Quercus lobata</name>
    <name type="common">Valley oak</name>
    <dbReference type="NCBI Taxonomy" id="97700"/>
    <lineage>
        <taxon>Eukaryota</taxon>
        <taxon>Viridiplantae</taxon>
        <taxon>Streptophyta</taxon>
        <taxon>Embryophyta</taxon>
        <taxon>Tracheophyta</taxon>
        <taxon>Spermatophyta</taxon>
        <taxon>Magnoliopsida</taxon>
        <taxon>eudicotyledons</taxon>
        <taxon>Gunneridae</taxon>
        <taxon>Pentapetalae</taxon>
        <taxon>rosids</taxon>
        <taxon>fabids</taxon>
        <taxon>Fagales</taxon>
        <taxon>Fagaceae</taxon>
        <taxon>Quercus</taxon>
    </lineage>
</organism>
<dbReference type="InterPro" id="IPR050655">
    <property type="entry name" value="Plant_B3_domain"/>
</dbReference>
<keyword evidence="4" id="KW-0804">Transcription</keyword>
<evidence type="ECO:0000313" key="7">
    <source>
        <dbReference type="EnsemblPlants" id="QL10p059777:mrna"/>
    </source>
</evidence>
<dbReference type="GO" id="GO:0005634">
    <property type="term" value="C:nucleus"/>
    <property type="evidence" value="ECO:0007669"/>
    <property type="project" value="UniProtKB-SubCell"/>
</dbReference>
<proteinExistence type="predicted"/>
<protein>
    <recommendedName>
        <fullName evidence="6">TF-B3 domain-containing protein</fullName>
    </recommendedName>
</protein>
<comment type="subcellular location">
    <subcellularLocation>
        <location evidence="1">Nucleus</location>
    </subcellularLocation>
</comment>
<keyword evidence="2" id="KW-0805">Transcription regulation</keyword>
<evidence type="ECO:0000259" key="6">
    <source>
        <dbReference type="PROSITE" id="PS50863"/>
    </source>
</evidence>
<dbReference type="PANTHER" id="PTHR31920">
    <property type="entry name" value="B3 DOMAIN-CONTAINING"/>
    <property type="match status" value="1"/>
</dbReference>
<keyword evidence="3" id="KW-0238">DNA-binding</keyword>
<feature type="domain" description="TF-B3" evidence="6">
    <location>
        <begin position="154"/>
        <end position="192"/>
    </location>
</feature>
<dbReference type="AlphaFoldDB" id="A0A7N2MUL6"/>
<evidence type="ECO:0000256" key="3">
    <source>
        <dbReference type="ARBA" id="ARBA00023125"/>
    </source>
</evidence>
<evidence type="ECO:0000256" key="4">
    <source>
        <dbReference type="ARBA" id="ARBA00023163"/>
    </source>
</evidence>
<keyword evidence="8" id="KW-1185">Reference proteome</keyword>
<dbReference type="InterPro" id="IPR015300">
    <property type="entry name" value="DNA-bd_pseudobarrel_sf"/>
</dbReference>
<dbReference type="PANTHER" id="PTHR31920:SF135">
    <property type="entry name" value="B3 DOMAIN-CONTAINING PROTEIN OS03G0621600-RELATED"/>
    <property type="match status" value="1"/>
</dbReference>
<keyword evidence="5" id="KW-0539">Nucleus</keyword>
<dbReference type="InParanoid" id="A0A7N2MUL6"/>
<sequence>MDKGQFMVKIFFSQNLKVIPKTFSDNLKKKLPQSATLKGPSGLTWDVELTTNDDATFFNHGWQKFVKDHSLEETDLLVFRCLTKKRLREGSMVDVHTPLDVDAGCTSSVNSMGDDSVTVPSEQCINSLVAKKRTKPQACEYHPFFRNQRDDATFFNHGWQKFVKDHSLEETDLLVFRYNGWSQFDVLIFDGKNLCEKGASYFVRKCGQTEHDNRCLTKKRLREGSMRNLNLANAKETESITFEDEYERELAEHAGAQMDDNLVASETHKPVPMNYFDLNELP</sequence>
<reference evidence="7" key="2">
    <citation type="submission" date="2021-01" db="UniProtKB">
        <authorList>
            <consortium name="EnsemblPlants"/>
        </authorList>
    </citation>
    <scope>IDENTIFICATION</scope>
</reference>
<dbReference type="CDD" id="cd10017">
    <property type="entry name" value="B3_DNA"/>
    <property type="match status" value="2"/>
</dbReference>
<evidence type="ECO:0000256" key="2">
    <source>
        <dbReference type="ARBA" id="ARBA00023015"/>
    </source>
</evidence>
<evidence type="ECO:0000256" key="1">
    <source>
        <dbReference type="ARBA" id="ARBA00004123"/>
    </source>
</evidence>
<dbReference type="EnsemblPlants" id="QL10p059777:mrna">
    <property type="protein sequence ID" value="QL10p059777:mrna"/>
    <property type="gene ID" value="QL10p059777"/>
</dbReference>
<name>A0A7N2MUL6_QUELO</name>
<dbReference type="SUPFAM" id="SSF101936">
    <property type="entry name" value="DNA-binding pseudobarrel domain"/>
    <property type="match status" value="2"/>
</dbReference>
<dbReference type="Gramene" id="QL10p059777:mrna">
    <property type="protein sequence ID" value="QL10p059777:mrna"/>
    <property type="gene ID" value="QL10p059777"/>
</dbReference>
<reference evidence="7 8" key="1">
    <citation type="journal article" date="2016" name="G3 (Bethesda)">
        <title>First Draft Assembly and Annotation of the Genome of a California Endemic Oak Quercus lobata Nee (Fagaceae).</title>
        <authorList>
            <person name="Sork V.L."/>
            <person name="Fitz-Gibbon S.T."/>
            <person name="Puiu D."/>
            <person name="Crepeau M."/>
            <person name="Gugger P.F."/>
            <person name="Sherman R."/>
            <person name="Stevens K."/>
            <person name="Langley C.H."/>
            <person name="Pellegrini M."/>
            <person name="Salzberg S.L."/>
        </authorList>
    </citation>
    <scope>NUCLEOTIDE SEQUENCE [LARGE SCALE GENOMIC DNA]</scope>
    <source>
        <strain evidence="7 8">cv. SW786</strain>
    </source>
</reference>
<dbReference type="PROSITE" id="PS50863">
    <property type="entry name" value="B3"/>
    <property type="match status" value="2"/>
</dbReference>
<dbReference type="Gene3D" id="2.40.330.10">
    <property type="entry name" value="DNA-binding pseudobarrel domain"/>
    <property type="match status" value="2"/>
</dbReference>
<dbReference type="GO" id="GO:0003677">
    <property type="term" value="F:DNA binding"/>
    <property type="evidence" value="ECO:0007669"/>
    <property type="project" value="UniProtKB-KW"/>
</dbReference>
<dbReference type="InterPro" id="IPR003340">
    <property type="entry name" value="B3_DNA-bd"/>
</dbReference>
<dbReference type="EMBL" id="LRBV02000010">
    <property type="status" value="NOT_ANNOTATED_CDS"/>
    <property type="molecule type" value="Genomic_DNA"/>
</dbReference>
<evidence type="ECO:0000313" key="8">
    <source>
        <dbReference type="Proteomes" id="UP000594261"/>
    </source>
</evidence>
<feature type="domain" description="TF-B3" evidence="6">
    <location>
        <begin position="18"/>
        <end position="96"/>
    </location>
</feature>
<dbReference type="SMART" id="SM01019">
    <property type="entry name" value="B3"/>
    <property type="match status" value="2"/>
</dbReference>